<dbReference type="PANTHER" id="PTHR43685:SF2">
    <property type="entry name" value="GLYCOSYLTRANSFERASE 2-LIKE DOMAIN-CONTAINING PROTEIN"/>
    <property type="match status" value="1"/>
</dbReference>
<evidence type="ECO:0000313" key="4">
    <source>
        <dbReference type="Proteomes" id="UP000502260"/>
    </source>
</evidence>
<dbReference type="InterPro" id="IPR029063">
    <property type="entry name" value="SAM-dependent_MTases_sf"/>
</dbReference>
<dbReference type="Gene3D" id="3.90.550.10">
    <property type="entry name" value="Spore Coat Polysaccharide Biosynthesis Protein SpsA, Chain A"/>
    <property type="match status" value="2"/>
</dbReference>
<evidence type="ECO:0000313" key="3">
    <source>
        <dbReference type="EMBL" id="BCB26943.1"/>
    </source>
</evidence>
<dbReference type="GO" id="GO:0008757">
    <property type="term" value="F:S-adenosylmethionine-dependent methyltransferase activity"/>
    <property type="evidence" value="ECO:0007669"/>
    <property type="project" value="InterPro"/>
</dbReference>
<dbReference type="InterPro" id="IPR013216">
    <property type="entry name" value="Methyltransf_11"/>
</dbReference>
<dbReference type="GO" id="GO:0044010">
    <property type="term" value="P:single-species biofilm formation"/>
    <property type="evidence" value="ECO:0007669"/>
    <property type="project" value="TreeGrafter"/>
</dbReference>
<dbReference type="EMBL" id="AP022853">
    <property type="protein sequence ID" value="BCB26943.1"/>
    <property type="molecule type" value="Genomic_DNA"/>
</dbReference>
<accession>A0A6F8VAS1</accession>
<dbReference type="AlphaFoldDB" id="A0A6F8VAS1"/>
<dbReference type="Gene3D" id="3.40.50.2000">
    <property type="entry name" value="Glycogen Phosphorylase B"/>
    <property type="match status" value="1"/>
</dbReference>
<evidence type="ECO:0000259" key="1">
    <source>
        <dbReference type="Pfam" id="PF00535"/>
    </source>
</evidence>
<dbReference type="PANTHER" id="PTHR43685">
    <property type="entry name" value="GLYCOSYLTRANSFERASE"/>
    <property type="match status" value="1"/>
</dbReference>
<dbReference type="InterPro" id="IPR050834">
    <property type="entry name" value="Glycosyltransf_2"/>
</dbReference>
<dbReference type="InterPro" id="IPR001173">
    <property type="entry name" value="Glyco_trans_2-like"/>
</dbReference>
<sequence length="1089" mass="120531">MVDNKKIVLHVGCGPVSELTFHPHFKRDEWREIRLDIDPDLNPDIVASLTDMRVVPSGSMDAVWSSHNVEHLFPHQVPTALREFLRVLKPGGFALITLPDLQAIAGLVVADKLDDVAYYSPGGPIAAHDMIYGWRAETQSGNDFMCHRTGFTAKTLYWALIAAGFAEVMVQRDGHYALWATAYKQRPAEPKALAGIDTEIYVPSQSEQLKTGYHLWQDQHRPTVEHKALCEQRIHSWLRSPRIHLALLVSQPNDRLLAASIGSLACQYHMPARVTVVAPFAPSAEWRDNDRLCWHVAGDDLLLEANRVLSEFDADWVGVADGGDQFAPHAFFALAEAALSHPDWRMVYSDEDRINNAGARDLPHFKPDFNPALLRSYPYVGGLSLIDQRLFRRLGGFDSRFLGVEEYDLVLRVLEQAGAAAFGHVADLLYHRLTDGGHCNLPVSALVEKGRAALAAHLERQGVGADVVHGVFPASYRVRYRVAPEVSASVLIVADSNLAHLQRCVESVLEQTAWPNYELVVLADAAAGEDVRVYVAALGGLGEPRIRAVVADEALAWSEARNRLAAESLGEFLVFLHSSCAIMQADWLEELLGRANQSGVAAVGPRLLKPDGKVHQAGAILGLDNRPVSSPFSDEALEYPGYYGRALVAQNFSALPEACLVIRHGVFAASGGFDAHFVGDLAAADLSLRLTQGVDRLEWTPFVSLLHSGQALAGNAPADWGAFYARWLSKMARDPAYNPNLSLRHGFAVETLACLSYDPYPWKPLPRVLVNPADDTGSGEYRISAPARMLNQTLQAQVITSRATLSPVEMARVAPDVIVMQRQVYEHQVDAIRRYQRYAGAFRVFELDDLITDMPAKSALRPFMPTDVGHWLKEALAICDRFVVSTDALAEAYRHLHGDIRVAPNYLEGARWKGLAPLRGAGRKPRVGWSGGNSHTGDLDVITEVVKVLADEVEWVFFGMCTDEIRPCLHEYHAGVELDDYPAKLASLNLDLALAPLEQHPFNECKSHLKLLEYGVLGYPVIATDIRPYQGDYPVTRVANHVEDWVGAIRGHLADAEQNARRGDALREHVLSRWMLEDHLDVWQAAWML</sequence>
<dbReference type="CDD" id="cd02440">
    <property type="entry name" value="AdoMet_MTases"/>
    <property type="match status" value="1"/>
</dbReference>
<protein>
    <recommendedName>
        <fullName evidence="5">Glycosyltransferase 2-like domain-containing protein</fullName>
    </recommendedName>
</protein>
<dbReference type="SUPFAM" id="SSF53448">
    <property type="entry name" value="Nucleotide-diphospho-sugar transferases"/>
    <property type="match status" value="2"/>
</dbReference>
<dbReference type="RefSeq" id="WP_173063678.1">
    <property type="nucleotide sequence ID" value="NZ_AP022853.1"/>
</dbReference>
<evidence type="ECO:0008006" key="5">
    <source>
        <dbReference type="Google" id="ProtNLM"/>
    </source>
</evidence>
<dbReference type="InterPro" id="IPR029044">
    <property type="entry name" value="Nucleotide-diphossugar_trans"/>
</dbReference>
<dbReference type="CDD" id="cd00761">
    <property type="entry name" value="Glyco_tranf_GTA_type"/>
    <property type="match status" value="1"/>
</dbReference>
<dbReference type="SUPFAM" id="SSF53756">
    <property type="entry name" value="UDP-Glycosyltransferase/glycogen phosphorylase"/>
    <property type="match status" value="1"/>
</dbReference>
<evidence type="ECO:0000259" key="2">
    <source>
        <dbReference type="Pfam" id="PF08241"/>
    </source>
</evidence>
<dbReference type="Gene3D" id="3.40.50.150">
    <property type="entry name" value="Vaccinia Virus protein VP39"/>
    <property type="match status" value="1"/>
</dbReference>
<feature type="domain" description="Glycosyltransferase 2-like" evidence="1">
    <location>
        <begin position="490"/>
        <end position="614"/>
    </location>
</feature>
<dbReference type="KEGG" id="slac:SKTS_18290"/>
<proteinExistence type="predicted"/>
<gene>
    <name evidence="3" type="ORF">SKTS_18290</name>
</gene>
<dbReference type="Pfam" id="PF08241">
    <property type="entry name" value="Methyltransf_11"/>
    <property type="match status" value="1"/>
</dbReference>
<dbReference type="Proteomes" id="UP000502260">
    <property type="component" value="Chromosome"/>
</dbReference>
<dbReference type="SUPFAM" id="SSF53335">
    <property type="entry name" value="S-adenosyl-L-methionine-dependent methyltransferases"/>
    <property type="match status" value="1"/>
</dbReference>
<name>A0A6F8VAS1_9PROT</name>
<feature type="domain" description="Methyltransferase type 11" evidence="2">
    <location>
        <begin position="30"/>
        <end position="96"/>
    </location>
</feature>
<keyword evidence="4" id="KW-1185">Reference proteome</keyword>
<organism evidence="3 4">
    <name type="scientific">Sulfurimicrobium lacus</name>
    <dbReference type="NCBI Taxonomy" id="2715678"/>
    <lineage>
        <taxon>Bacteria</taxon>
        <taxon>Pseudomonadati</taxon>
        <taxon>Pseudomonadota</taxon>
        <taxon>Betaproteobacteria</taxon>
        <taxon>Nitrosomonadales</taxon>
        <taxon>Sulfuricellaceae</taxon>
        <taxon>Sulfurimicrobium</taxon>
    </lineage>
</organism>
<dbReference type="Pfam" id="PF00535">
    <property type="entry name" value="Glycos_transf_2"/>
    <property type="match status" value="1"/>
</dbReference>
<reference evidence="4" key="1">
    <citation type="submission" date="2020-03" db="EMBL/GenBank/DDBJ databases">
        <title>Complete genome sequence of sulfur-oxidizing bacterium skT11.</title>
        <authorList>
            <person name="Kanda M."/>
            <person name="Kojima H."/>
            <person name="Fukui M."/>
        </authorList>
    </citation>
    <scope>NUCLEOTIDE SEQUENCE [LARGE SCALE GENOMIC DNA]</scope>
    <source>
        <strain evidence="4">skT11</strain>
    </source>
</reference>